<evidence type="ECO:0000259" key="3">
    <source>
        <dbReference type="Pfam" id="PF18962"/>
    </source>
</evidence>
<protein>
    <recommendedName>
        <fullName evidence="3">Secretion system C-terminal sorting domain-containing protein</fullName>
    </recommendedName>
</protein>
<accession>A0A202C4C0</accession>
<comment type="caution">
    <text evidence="4">The sequence shown here is derived from an EMBL/GenBank/DDBJ whole genome shotgun (WGS) entry which is preliminary data.</text>
</comment>
<dbReference type="AlphaFoldDB" id="A0A202C4C0"/>
<proteinExistence type="predicted"/>
<dbReference type="Proteomes" id="UP000196355">
    <property type="component" value="Unassembled WGS sequence"/>
</dbReference>
<sequence length="262" mass="29553">MKKLLLSAALFVACFAFGQLTLEHTFTNEHTLKYSTPTETYYISRTTNNKLKIYTSNYTLYKTVNVPMPANYDRLLFAADNSSFLISKNIFNTDNKFEFLVGVYNYTNTYAIKLLLIDEDGNLIQDFHPNPSSKSYAENFEIFHDSVNNINKLIVYSDIFNSNNESTPQTDIYSLSTSVLAAKEIQTEAKLSAFPIPTSKILNITNPENGAHKVQVFDTTGKLVVNQSFLTSDSKISVDVESLPKGIYIYKIGNLSSKFTKN</sequence>
<dbReference type="InterPro" id="IPR026444">
    <property type="entry name" value="Secre_tail"/>
</dbReference>
<keyword evidence="1 2" id="KW-0732">Signal</keyword>
<organism evidence="4 5">
    <name type="scientific">Chryseobacterium mucoviscidosis</name>
    <dbReference type="NCBI Taxonomy" id="1945581"/>
    <lineage>
        <taxon>Bacteria</taxon>
        <taxon>Pseudomonadati</taxon>
        <taxon>Bacteroidota</taxon>
        <taxon>Flavobacteriia</taxon>
        <taxon>Flavobacteriales</taxon>
        <taxon>Weeksellaceae</taxon>
        <taxon>Chryseobacterium group</taxon>
        <taxon>Chryseobacterium</taxon>
    </lineage>
</organism>
<evidence type="ECO:0000256" key="1">
    <source>
        <dbReference type="ARBA" id="ARBA00022729"/>
    </source>
</evidence>
<evidence type="ECO:0000313" key="5">
    <source>
        <dbReference type="Proteomes" id="UP000196355"/>
    </source>
</evidence>
<feature type="chain" id="PRO_5012284185" description="Secretion system C-terminal sorting domain-containing protein" evidence="2">
    <location>
        <begin position="19"/>
        <end position="262"/>
    </location>
</feature>
<dbReference type="RefSeq" id="WP_087708172.1">
    <property type="nucleotide sequence ID" value="NZ_MVAG01000105.1"/>
</dbReference>
<dbReference type="Pfam" id="PF18962">
    <property type="entry name" value="Por_Secre_tail"/>
    <property type="match status" value="1"/>
</dbReference>
<feature type="signal peptide" evidence="2">
    <location>
        <begin position="1"/>
        <end position="18"/>
    </location>
</feature>
<evidence type="ECO:0000313" key="4">
    <source>
        <dbReference type="EMBL" id="OVE58435.1"/>
    </source>
</evidence>
<reference evidence="5" key="1">
    <citation type="submission" date="2017-02" db="EMBL/GenBank/DDBJ databases">
        <authorList>
            <person name="Tetz G."/>
            <person name="Tetz V."/>
        </authorList>
    </citation>
    <scope>NUCLEOTIDE SEQUENCE [LARGE SCALE GENOMIC DNA]</scope>
    <source>
        <strain evidence="5">VT16-26</strain>
    </source>
</reference>
<dbReference type="EMBL" id="MVAG01000105">
    <property type="protein sequence ID" value="OVE58435.1"/>
    <property type="molecule type" value="Genomic_DNA"/>
</dbReference>
<evidence type="ECO:0000256" key="2">
    <source>
        <dbReference type="SAM" id="SignalP"/>
    </source>
</evidence>
<name>A0A202C4C0_9FLAO</name>
<feature type="domain" description="Secretion system C-terminal sorting" evidence="3">
    <location>
        <begin position="194"/>
        <end position="260"/>
    </location>
</feature>
<keyword evidence="5" id="KW-1185">Reference proteome</keyword>
<dbReference type="NCBIfam" id="TIGR04183">
    <property type="entry name" value="Por_Secre_tail"/>
    <property type="match status" value="1"/>
</dbReference>
<gene>
    <name evidence="4" type="ORF">B0E34_07045</name>
</gene>